<evidence type="ECO:0000313" key="1">
    <source>
        <dbReference type="EMBL" id="MFH5209038.1"/>
    </source>
</evidence>
<sequence length="105" mass="11331">MSDEPITFADALVAGGHDLDPEHAAVHSGRATELLDWVVRAEPIPEQTQGRLDWLIRQVATDRELGTAALIMICSLGTVALPNLYRALAEHGIDGDDIRAMMAGE</sequence>
<name>A0ABW7JM56_9NOCA</name>
<dbReference type="RefSeq" id="WP_395114668.1">
    <property type="nucleotide sequence ID" value="NZ_JBIMSO010000050.1"/>
</dbReference>
<accession>A0ABW7JM56</accession>
<reference evidence="1 2" key="1">
    <citation type="submission" date="2024-10" db="EMBL/GenBank/DDBJ databases">
        <authorList>
            <person name="Riesco R."/>
        </authorList>
    </citation>
    <scope>NUCLEOTIDE SEQUENCE [LARGE SCALE GENOMIC DNA]</scope>
    <source>
        <strain evidence="1 2">NCIMB 15449</strain>
    </source>
</reference>
<protein>
    <submittedName>
        <fullName evidence="1">Uncharacterized protein</fullName>
    </submittedName>
</protein>
<dbReference type="Proteomes" id="UP001609175">
    <property type="component" value="Unassembled WGS sequence"/>
</dbReference>
<gene>
    <name evidence="1" type="ORF">ACHIPZ_12665</name>
</gene>
<evidence type="ECO:0000313" key="2">
    <source>
        <dbReference type="Proteomes" id="UP001609175"/>
    </source>
</evidence>
<proteinExistence type="predicted"/>
<organism evidence="1 2">
    <name type="scientific">Antrihabitans spumae</name>
    <dbReference type="NCBI Taxonomy" id="3373370"/>
    <lineage>
        <taxon>Bacteria</taxon>
        <taxon>Bacillati</taxon>
        <taxon>Actinomycetota</taxon>
        <taxon>Actinomycetes</taxon>
        <taxon>Mycobacteriales</taxon>
        <taxon>Nocardiaceae</taxon>
        <taxon>Antrihabitans</taxon>
    </lineage>
</organism>
<dbReference type="EMBL" id="JBIMSO010000050">
    <property type="protein sequence ID" value="MFH5209038.1"/>
    <property type="molecule type" value="Genomic_DNA"/>
</dbReference>
<comment type="caution">
    <text evidence="1">The sequence shown here is derived from an EMBL/GenBank/DDBJ whole genome shotgun (WGS) entry which is preliminary data.</text>
</comment>